<feature type="compositionally biased region" description="Basic and acidic residues" evidence="1">
    <location>
        <begin position="97"/>
        <end position="115"/>
    </location>
</feature>
<evidence type="ECO:0000313" key="3">
    <source>
        <dbReference type="Proteomes" id="UP000265515"/>
    </source>
</evidence>
<keyword evidence="3" id="KW-1185">Reference proteome</keyword>
<comment type="caution">
    <text evidence="2">The sequence shown here is derived from an EMBL/GenBank/DDBJ whole genome shotgun (WGS) entry which is preliminary data.</text>
</comment>
<feature type="compositionally biased region" description="Acidic residues" evidence="1">
    <location>
        <begin position="81"/>
        <end position="96"/>
    </location>
</feature>
<accession>A0A388M8J9</accession>
<evidence type="ECO:0000313" key="2">
    <source>
        <dbReference type="EMBL" id="GBG90789.1"/>
    </source>
</evidence>
<protein>
    <submittedName>
        <fullName evidence="2">Uncharacterized protein</fullName>
    </submittedName>
</protein>
<dbReference type="EMBL" id="BFEA01000842">
    <property type="protein sequence ID" value="GBG90789.1"/>
    <property type="molecule type" value="Genomic_DNA"/>
</dbReference>
<organism evidence="2 3">
    <name type="scientific">Chara braunii</name>
    <name type="common">Braun's stonewort</name>
    <dbReference type="NCBI Taxonomy" id="69332"/>
    <lineage>
        <taxon>Eukaryota</taxon>
        <taxon>Viridiplantae</taxon>
        <taxon>Streptophyta</taxon>
        <taxon>Charophyceae</taxon>
        <taxon>Charales</taxon>
        <taxon>Characeae</taxon>
        <taxon>Chara</taxon>
    </lineage>
</organism>
<sequence length="343" mass="39834">MVDTRSGKSTAPSEAEQARIAALLRERKEKKKFLKQVKLKAIAEEQAMKKKRLEEGMLKFQKGKMMMLEREEEEGRRATEEEAAAEEEEEEEEEEPLERRRGEERGEASGTKEEDRWRERKISEWVANLSLGEDEEAQLYVSQEEREAFVRALELIEDPLERQATEDEKKLEWKLKMMREKKRRREEVNRRAGEVERVQIGRQEIQAQTEVSAKLDKMMSFLEVLSEAWLEEHQARKGQEVTLQAMRSGFREFVSDVGHHGTEFRRLRDGVDKFCLGVIESAKAVATVEATTRPRKEPVKLKFPYLYSGKKGKVLTTGRPVSILMCIYNISLLRNKSSSPSTP</sequence>
<dbReference type="Gramene" id="GBG90789">
    <property type="protein sequence ID" value="GBG90789"/>
    <property type="gene ID" value="CBR_g51296"/>
</dbReference>
<proteinExistence type="predicted"/>
<reference evidence="2 3" key="1">
    <citation type="journal article" date="2018" name="Cell">
        <title>The Chara Genome: Secondary Complexity and Implications for Plant Terrestrialization.</title>
        <authorList>
            <person name="Nishiyama T."/>
            <person name="Sakayama H."/>
            <person name="Vries J.D."/>
            <person name="Buschmann H."/>
            <person name="Saint-Marcoux D."/>
            <person name="Ullrich K.K."/>
            <person name="Haas F.B."/>
            <person name="Vanderstraeten L."/>
            <person name="Becker D."/>
            <person name="Lang D."/>
            <person name="Vosolsobe S."/>
            <person name="Rombauts S."/>
            <person name="Wilhelmsson P.K.I."/>
            <person name="Janitza P."/>
            <person name="Kern R."/>
            <person name="Heyl A."/>
            <person name="Rumpler F."/>
            <person name="Villalobos L.I.A.C."/>
            <person name="Clay J.M."/>
            <person name="Skokan R."/>
            <person name="Toyoda A."/>
            <person name="Suzuki Y."/>
            <person name="Kagoshima H."/>
            <person name="Schijlen E."/>
            <person name="Tajeshwar N."/>
            <person name="Catarino B."/>
            <person name="Hetherington A.J."/>
            <person name="Saltykova A."/>
            <person name="Bonnot C."/>
            <person name="Breuninger H."/>
            <person name="Symeonidi A."/>
            <person name="Radhakrishnan G.V."/>
            <person name="Van Nieuwerburgh F."/>
            <person name="Deforce D."/>
            <person name="Chang C."/>
            <person name="Karol K.G."/>
            <person name="Hedrich R."/>
            <person name="Ulvskov P."/>
            <person name="Glockner G."/>
            <person name="Delwiche C.F."/>
            <person name="Petrasek J."/>
            <person name="Van de Peer Y."/>
            <person name="Friml J."/>
            <person name="Beilby M."/>
            <person name="Dolan L."/>
            <person name="Kohara Y."/>
            <person name="Sugano S."/>
            <person name="Fujiyama A."/>
            <person name="Delaux P.-M."/>
            <person name="Quint M."/>
            <person name="TheiBen G."/>
            <person name="Hagemann M."/>
            <person name="Harholt J."/>
            <person name="Dunand C."/>
            <person name="Zachgo S."/>
            <person name="Langdale J."/>
            <person name="Maumus F."/>
            <person name="Straeten D.V.D."/>
            <person name="Gould S.B."/>
            <person name="Rensing S.A."/>
        </authorList>
    </citation>
    <scope>NUCLEOTIDE SEQUENCE [LARGE SCALE GENOMIC DNA]</scope>
    <source>
        <strain evidence="2 3">S276</strain>
    </source>
</reference>
<dbReference type="Proteomes" id="UP000265515">
    <property type="component" value="Unassembled WGS sequence"/>
</dbReference>
<dbReference type="AlphaFoldDB" id="A0A388M8J9"/>
<gene>
    <name evidence="2" type="ORF">CBR_g51296</name>
</gene>
<feature type="region of interest" description="Disordered" evidence="1">
    <location>
        <begin position="64"/>
        <end position="115"/>
    </location>
</feature>
<name>A0A388M8J9_CHABU</name>
<feature type="compositionally biased region" description="Basic and acidic residues" evidence="1">
    <location>
        <begin position="67"/>
        <end position="80"/>
    </location>
</feature>
<evidence type="ECO:0000256" key="1">
    <source>
        <dbReference type="SAM" id="MobiDB-lite"/>
    </source>
</evidence>